<feature type="coiled-coil region" evidence="5">
    <location>
        <begin position="143"/>
        <end position="170"/>
    </location>
</feature>
<proteinExistence type="inferred from homology"/>
<dbReference type="NCBIfam" id="TIGR02937">
    <property type="entry name" value="sigma70-ECF"/>
    <property type="match status" value="1"/>
</dbReference>
<sequence length="178" mass="20057">MAIDAKQLFEILVRENADMLIAYLRAAVRDAAVADDLFQETMLTAWRRLEDYDRARAFGPWLRGIAAKLILAHYRASVRVAAPHEPAVLEHLGQRLDQIHTLQGDAFNDKLDALRKCVDALPDKYGAAVRMRYHRELGLAEIGEQLQLTAEAVKKRLQRAKARLTDCVERKLAVAEGA</sequence>
<keyword evidence="4" id="KW-0804">Transcription</keyword>
<protein>
    <submittedName>
        <fullName evidence="8">RNA polymerase sigma factor SigM</fullName>
    </submittedName>
</protein>
<dbReference type="InterPro" id="IPR013325">
    <property type="entry name" value="RNA_pol_sigma_r2"/>
</dbReference>
<dbReference type="InterPro" id="IPR036388">
    <property type="entry name" value="WH-like_DNA-bd_sf"/>
</dbReference>
<dbReference type="CDD" id="cd06171">
    <property type="entry name" value="Sigma70_r4"/>
    <property type="match status" value="1"/>
</dbReference>
<dbReference type="Pfam" id="PF04542">
    <property type="entry name" value="Sigma70_r2"/>
    <property type="match status" value="1"/>
</dbReference>
<evidence type="ECO:0000256" key="4">
    <source>
        <dbReference type="ARBA" id="ARBA00023163"/>
    </source>
</evidence>
<dbReference type="GO" id="GO:0016987">
    <property type="term" value="F:sigma factor activity"/>
    <property type="evidence" value="ECO:0007669"/>
    <property type="project" value="UniProtKB-KW"/>
</dbReference>
<dbReference type="SUPFAM" id="SSF88659">
    <property type="entry name" value="Sigma3 and sigma4 domains of RNA polymerase sigma factors"/>
    <property type="match status" value="1"/>
</dbReference>
<evidence type="ECO:0000256" key="3">
    <source>
        <dbReference type="ARBA" id="ARBA00023082"/>
    </source>
</evidence>
<comment type="similarity">
    <text evidence="1">Belongs to the sigma-70 factor family. ECF subfamily.</text>
</comment>
<gene>
    <name evidence="8" type="primary">sigM</name>
    <name evidence="8" type="ORF">Pla123a_47330</name>
</gene>
<feature type="domain" description="RNA polymerase sigma-70 region 2" evidence="6">
    <location>
        <begin position="12"/>
        <end position="77"/>
    </location>
</feature>
<evidence type="ECO:0000256" key="2">
    <source>
        <dbReference type="ARBA" id="ARBA00023015"/>
    </source>
</evidence>
<evidence type="ECO:0000256" key="5">
    <source>
        <dbReference type="SAM" id="Coils"/>
    </source>
</evidence>
<organism evidence="8 9">
    <name type="scientific">Posidoniimonas polymericola</name>
    <dbReference type="NCBI Taxonomy" id="2528002"/>
    <lineage>
        <taxon>Bacteria</taxon>
        <taxon>Pseudomonadati</taxon>
        <taxon>Planctomycetota</taxon>
        <taxon>Planctomycetia</taxon>
        <taxon>Pirellulales</taxon>
        <taxon>Lacipirellulaceae</taxon>
        <taxon>Posidoniimonas</taxon>
    </lineage>
</organism>
<keyword evidence="9" id="KW-1185">Reference proteome</keyword>
<evidence type="ECO:0000259" key="7">
    <source>
        <dbReference type="Pfam" id="PF08281"/>
    </source>
</evidence>
<dbReference type="Gene3D" id="1.10.1740.10">
    <property type="match status" value="1"/>
</dbReference>
<comment type="caution">
    <text evidence="8">The sequence shown here is derived from an EMBL/GenBank/DDBJ whole genome shotgun (WGS) entry which is preliminary data.</text>
</comment>
<evidence type="ECO:0000313" key="9">
    <source>
        <dbReference type="Proteomes" id="UP000318478"/>
    </source>
</evidence>
<dbReference type="PANTHER" id="PTHR43133">
    <property type="entry name" value="RNA POLYMERASE ECF-TYPE SIGMA FACTO"/>
    <property type="match status" value="1"/>
</dbReference>
<dbReference type="Gene3D" id="1.10.10.10">
    <property type="entry name" value="Winged helix-like DNA-binding domain superfamily/Winged helix DNA-binding domain"/>
    <property type="match status" value="1"/>
</dbReference>
<dbReference type="InterPro" id="IPR013249">
    <property type="entry name" value="RNA_pol_sigma70_r4_t2"/>
</dbReference>
<accession>A0A5C5XV16</accession>
<dbReference type="PANTHER" id="PTHR43133:SF51">
    <property type="entry name" value="RNA POLYMERASE SIGMA FACTOR"/>
    <property type="match status" value="1"/>
</dbReference>
<dbReference type="AlphaFoldDB" id="A0A5C5XV16"/>
<name>A0A5C5XV16_9BACT</name>
<evidence type="ECO:0000313" key="8">
    <source>
        <dbReference type="EMBL" id="TWT66339.1"/>
    </source>
</evidence>
<dbReference type="InterPro" id="IPR039425">
    <property type="entry name" value="RNA_pol_sigma-70-like"/>
</dbReference>
<reference evidence="8 9" key="1">
    <citation type="submission" date="2019-02" db="EMBL/GenBank/DDBJ databases">
        <title>Deep-cultivation of Planctomycetes and their phenomic and genomic characterization uncovers novel biology.</title>
        <authorList>
            <person name="Wiegand S."/>
            <person name="Jogler M."/>
            <person name="Boedeker C."/>
            <person name="Pinto D."/>
            <person name="Vollmers J."/>
            <person name="Rivas-Marin E."/>
            <person name="Kohn T."/>
            <person name="Peeters S.H."/>
            <person name="Heuer A."/>
            <person name="Rast P."/>
            <person name="Oberbeckmann S."/>
            <person name="Bunk B."/>
            <person name="Jeske O."/>
            <person name="Meyerdierks A."/>
            <person name="Storesund J.E."/>
            <person name="Kallscheuer N."/>
            <person name="Luecker S."/>
            <person name="Lage O.M."/>
            <person name="Pohl T."/>
            <person name="Merkel B.J."/>
            <person name="Hornburger P."/>
            <person name="Mueller R.-W."/>
            <person name="Bruemmer F."/>
            <person name="Labrenz M."/>
            <person name="Spormann A.M."/>
            <person name="Op Den Camp H."/>
            <person name="Overmann J."/>
            <person name="Amann R."/>
            <person name="Jetten M.S.M."/>
            <person name="Mascher T."/>
            <person name="Medema M.H."/>
            <person name="Devos D.P."/>
            <person name="Kaster A.-K."/>
            <person name="Ovreas L."/>
            <person name="Rohde M."/>
            <person name="Galperin M.Y."/>
            <person name="Jogler C."/>
        </authorList>
    </citation>
    <scope>NUCLEOTIDE SEQUENCE [LARGE SCALE GENOMIC DNA]</scope>
    <source>
        <strain evidence="8 9">Pla123a</strain>
    </source>
</reference>
<dbReference type="GO" id="GO:0003677">
    <property type="term" value="F:DNA binding"/>
    <property type="evidence" value="ECO:0007669"/>
    <property type="project" value="InterPro"/>
</dbReference>
<dbReference type="InterPro" id="IPR013324">
    <property type="entry name" value="RNA_pol_sigma_r3/r4-like"/>
</dbReference>
<evidence type="ECO:0000256" key="1">
    <source>
        <dbReference type="ARBA" id="ARBA00010641"/>
    </source>
</evidence>
<dbReference type="Proteomes" id="UP000318478">
    <property type="component" value="Unassembled WGS sequence"/>
</dbReference>
<dbReference type="InterPro" id="IPR014284">
    <property type="entry name" value="RNA_pol_sigma-70_dom"/>
</dbReference>
<dbReference type="GO" id="GO:0006352">
    <property type="term" value="P:DNA-templated transcription initiation"/>
    <property type="evidence" value="ECO:0007669"/>
    <property type="project" value="InterPro"/>
</dbReference>
<dbReference type="EMBL" id="SJPO01000016">
    <property type="protein sequence ID" value="TWT66339.1"/>
    <property type="molecule type" value="Genomic_DNA"/>
</dbReference>
<feature type="domain" description="RNA polymerase sigma factor 70 region 4 type 2" evidence="7">
    <location>
        <begin position="112"/>
        <end position="164"/>
    </location>
</feature>
<keyword evidence="3" id="KW-0731">Sigma factor</keyword>
<keyword evidence="5" id="KW-0175">Coiled coil</keyword>
<keyword evidence="2" id="KW-0805">Transcription regulation</keyword>
<dbReference type="InterPro" id="IPR007627">
    <property type="entry name" value="RNA_pol_sigma70_r2"/>
</dbReference>
<dbReference type="SUPFAM" id="SSF88946">
    <property type="entry name" value="Sigma2 domain of RNA polymerase sigma factors"/>
    <property type="match status" value="1"/>
</dbReference>
<evidence type="ECO:0000259" key="6">
    <source>
        <dbReference type="Pfam" id="PF04542"/>
    </source>
</evidence>
<dbReference type="RefSeq" id="WP_197528230.1">
    <property type="nucleotide sequence ID" value="NZ_SJPO01000016.1"/>
</dbReference>
<dbReference type="Pfam" id="PF08281">
    <property type="entry name" value="Sigma70_r4_2"/>
    <property type="match status" value="1"/>
</dbReference>